<proteinExistence type="predicted"/>
<gene>
    <name evidence="3" type="ordered locus">NATL1_11821</name>
</gene>
<dbReference type="AlphaFoldDB" id="A2C2N0"/>
<dbReference type="RefSeq" id="WP_011294564.1">
    <property type="nucleotide sequence ID" value="NC_008819.1"/>
</dbReference>
<dbReference type="HOGENOM" id="CLU_2495368_0_0_3"/>
<accession>A2C2N0</accession>
<dbReference type="EMBL" id="CP000553">
    <property type="protein sequence ID" value="ABM75740.1"/>
    <property type="molecule type" value="Genomic_DNA"/>
</dbReference>
<name>A2C2N0_PROM1</name>
<organism evidence="3 4">
    <name type="scientific">Prochlorococcus marinus (strain NATL1A)</name>
    <dbReference type="NCBI Taxonomy" id="167555"/>
    <lineage>
        <taxon>Bacteria</taxon>
        <taxon>Bacillati</taxon>
        <taxon>Cyanobacteriota</taxon>
        <taxon>Cyanophyceae</taxon>
        <taxon>Synechococcales</taxon>
        <taxon>Prochlorococcaceae</taxon>
        <taxon>Prochlorococcus</taxon>
    </lineage>
</organism>
<evidence type="ECO:0000256" key="2">
    <source>
        <dbReference type="SAM" id="SignalP"/>
    </source>
</evidence>
<dbReference type="eggNOG" id="ENOG5030S57">
    <property type="taxonomic scope" value="Bacteria"/>
</dbReference>
<feature type="region of interest" description="Disordered" evidence="1">
    <location>
        <begin position="62"/>
        <end position="86"/>
    </location>
</feature>
<reference evidence="4" key="1">
    <citation type="journal article" date="2007" name="PLoS Genet.">
        <title>Patterns and implications of gene gain and loss in the evolution of Prochlorococcus.</title>
        <authorList>
            <person name="Kettler G.C."/>
            <person name="Martiny A.C."/>
            <person name="Huang K."/>
            <person name="Zucker J."/>
            <person name="Coleman M.L."/>
            <person name="Rodrigue S."/>
            <person name="Chen F."/>
            <person name="Lapidus A."/>
            <person name="Ferriera S."/>
            <person name="Johnson J."/>
            <person name="Steglich C."/>
            <person name="Church G.M."/>
            <person name="Richardson P."/>
            <person name="Chisholm S.W."/>
        </authorList>
    </citation>
    <scope>NUCLEOTIDE SEQUENCE [LARGE SCALE GENOMIC DNA]</scope>
    <source>
        <strain evidence="4">NATL1A</strain>
    </source>
</reference>
<evidence type="ECO:0000256" key="1">
    <source>
        <dbReference type="SAM" id="MobiDB-lite"/>
    </source>
</evidence>
<evidence type="ECO:0000313" key="3">
    <source>
        <dbReference type="EMBL" id="ABM75740.1"/>
    </source>
</evidence>
<dbReference type="Proteomes" id="UP000002592">
    <property type="component" value="Chromosome"/>
</dbReference>
<keyword evidence="2" id="KW-0732">Signal</keyword>
<protein>
    <submittedName>
        <fullName evidence="3">Uncharacterized protein</fullName>
    </submittedName>
</protein>
<sequence>MKSVIKTCFGLFLSLFVVMCVCFQSVEAQPVLMAMDADIENDQSSMDSKSIDDLLGPDTNFPFDPANHRDGSNPIKRIGKISDDNL</sequence>
<dbReference type="KEGG" id="pme:NATL1_11821"/>
<feature type="chain" id="PRO_5002642913" evidence="2">
    <location>
        <begin position="29"/>
        <end position="86"/>
    </location>
</feature>
<feature type="signal peptide" evidence="2">
    <location>
        <begin position="1"/>
        <end position="28"/>
    </location>
</feature>
<evidence type="ECO:0000313" key="4">
    <source>
        <dbReference type="Proteomes" id="UP000002592"/>
    </source>
</evidence>